<evidence type="ECO:0000313" key="2">
    <source>
        <dbReference type="Proteomes" id="UP001159363"/>
    </source>
</evidence>
<evidence type="ECO:0000313" key="1">
    <source>
        <dbReference type="EMBL" id="KAJ8897322.1"/>
    </source>
</evidence>
<accession>A0ABQ9ILJ7</accession>
<name>A0ABQ9ILJ7_9NEOP</name>
<proteinExistence type="predicted"/>
<gene>
    <name evidence="1" type="ORF">PR048_002668</name>
</gene>
<reference evidence="1 2" key="1">
    <citation type="submission" date="2023-02" db="EMBL/GenBank/DDBJ databases">
        <title>LHISI_Scaffold_Assembly.</title>
        <authorList>
            <person name="Stuart O.P."/>
            <person name="Cleave R."/>
            <person name="Magrath M.J.L."/>
            <person name="Mikheyev A.S."/>
        </authorList>
    </citation>
    <scope>NUCLEOTIDE SEQUENCE [LARGE SCALE GENOMIC DNA]</scope>
    <source>
        <strain evidence="1">Daus_M_001</strain>
        <tissue evidence="1">Leg muscle</tissue>
    </source>
</reference>
<protein>
    <submittedName>
        <fullName evidence="1">Uncharacterized protein</fullName>
    </submittedName>
</protein>
<organism evidence="1 2">
    <name type="scientific">Dryococelus australis</name>
    <dbReference type="NCBI Taxonomy" id="614101"/>
    <lineage>
        <taxon>Eukaryota</taxon>
        <taxon>Metazoa</taxon>
        <taxon>Ecdysozoa</taxon>
        <taxon>Arthropoda</taxon>
        <taxon>Hexapoda</taxon>
        <taxon>Insecta</taxon>
        <taxon>Pterygota</taxon>
        <taxon>Neoptera</taxon>
        <taxon>Polyneoptera</taxon>
        <taxon>Phasmatodea</taxon>
        <taxon>Verophasmatodea</taxon>
        <taxon>Anareolatae</taxon>
        <taxon>Phasmatidae</taxon>
        <taxon>Eurycanthinae</taxon>
        <taxon>Dryococelus</taxon>
    </lineage>
</organism>
<comment type="caution">
    <text evidence="1">The sequence shown here is derived from an EMBL/GenBank/DDBJ whole genome shotgun (WGS) entry which is preliminary data.</text>
</comment>
<dbReference type="Proteomes" id="UP001159363">
    <property type="component" value="Chromosome 1"/>
</dbReference>
<sequence length="808" mass="88634">MKSKEEHGLTSFPTGSPEVRVRKDSCGRWLEDHSWHALVTGKHQFSITEQTTMVMTVLASESTSPTPESPITTSGMILASSNCSSLCDIQSLHICCTFPTLAKAGIPCSGRLELQWTPGVVVDVWHRNKCLSLTSANAMHMHAYAHEGRRERGRQLAQVSSKSAAAPRESVALVLKQASLHSRGSAPVVKGGGPSIYMETCSGLIVKGGGCLAWSFGKDENELCIGGLRGQGQFLADVRGGGGWPWSGATRRLLAGFRHLNSSPNLMLHNHDTGILDFAAFRTILSRRAPIEVGVVEPRNRVGSWQRQRQAAPGEIQLKSAVARRGGARRRDAQKTIMGSNRLRGGRRRRASTGNLLAIDCDITHPQFTNSAYTAVKYSNLVSLQENIVKELDSHRLVSWKRFSRIGAASACYTIVTVTVHYRMIDNMCDALKHKILSARFNSGGFTSHIAASECNIPWPRPHKLLLALHRSARIRLNGCRDEGATPTPQHTTQASITALEISSIWTCSTAAPVQSHQTSRCLLLRKTIRSKNDVDQFLEPRVFREFIPRRGRLQTLLLFSPTVLIGLQFFGHVPFNCKPGLGDAVAERLARSPTAKANRVQSLTGSPDIRNWGIVPDDAAGRRVSSGIPRFLHPPPPHSGAAPYSLQSPSSALKTPLKELASHDFSPVSAHDVTAERLANDLRSRFTLKASLLFIAEKKEDIEGLMNLLLHTHIPQASEMQRNELLIVCEGCHIKLQYYDFFKGLRVCADLENGRWFIYRPRGGSVVPTSHEATSGATLTGYHNGCVRISYAIVAMLALVLVAVADR</sequence>
<keyword evidence="2" id="KW-1185">Reference proteome</keyword>
<dbReference type="EMBL" id="JARBHB010000001">
    <property type="protein sequence ID" value="KAJ8897322.1"/>
    <property type="molecule type" value="Genomic_DNA"/>
</dbReference>